<dbReference type="InterPro" id="IPR010263">
    <property type="entry name" value="T6SS_TssK"/>
</dbReference>
<evidence type="ECO:0000313" key="2">
    <source>
        <dbReference type="Proteomes" id="UP000030475"/>
    </source>
</evidence>
<reference evidence="1 2" key="1">
    <citation type="submission" date="2014-08" db="EMBL/GenBank/DDBJ databases">
        <authorList>
            <person name="Bunnell A."/>
            <person name="Chain P.S."/>
            <person name="Chertkov O."/>
            <person name="Currie B.J."/>
            <person name="Daligault H.E."/>
            <person name="Davenport K.W."/>
            <person name="Davis C."/>
            <person name="Gleasner C.D."/>
            <person name="Johnson S.L."/>
            <person name="Kaestli M."/>
            <person name="Koren S."/>
            <person name="Kunde Y.A."/>
            <person name="Mayo M."/>
            <person name="McMurry K.K."/>
            <person name="Price E.P."/>
            <person name="Reitenga K.G."/>
            <person name="Robison R."/>
            <person name="Rosovitz M.J."/>
            <person name="Sarovich D.S."/>
            <person name="Teshima H."/>
        </authorList>
    </citation>
    <scope>NUCLEOTIDE SEQUENCE [LARGE SCALE GENOMIC DNA]</scope>
    <source>
        <strain evidence="1 2">MSHR44</strain>
    </source>
</reference>
<evidence type="ECO:0000313" key="1">
    <source>
        <dbReference type="EMBL" id="KGX11243.1"/>
    </source>
</evidence>
<dbReference type="Pfam" id="PF05936">
    <property type="entry name" value="T6SS_VasE"/>
    <property type="match status" value="1"/>
</dbReference>
<proteinExistence type="predicted"/>
<dbReference type="PANTHER" id="PTHR35566">
    <property type="entry name" value="BLR3599 PROTEIN"/>
    <property type="match status" value="1"/>
</dbReference>
<dbReference type="OMA" id="HGMRNAV"/>
<dbReference type="AlphaFoldDB" id="A0A069BD17"/>
<dbReference type="RefSeq" id="WP_004531523.1">
    <property type="nucleotide sequence ID" value="NZ_AP028082.1"/>
</dbReference>
<comment type="caution">
    <text evidence="1">The sequence shown here is derived from an EMBL/GenBank/DDBJ whole genome shotgun (WGS) entry which is preliminary data.</text>
</comment>
<dbReference type="KEGG" id="but:X994_4510"/>
<dbReference type="NCBIfam" id="TIGR03353">
    <property type="entry name" value="VI_chp_4"/>
    <property type="match status" value="1"/>
</dbReference>
<gene>
    <name evidence="1" type="ORF">Y036_4898</name>
</gene>
<dbReference type="EMBL" id="JQIM01000009">
    <property type="protein sequence ID" value="KGX11243.1"/>
    <property type="molecule type" value="Genomic_DNA"/>
</dbReference>
<dbReference type="Proteomes" id="UP000030475">
    <property type="component" value="Unassembled WGS sequence"/>
</dbReference>
<dbReference type="PANTHER" id="PTHR35566:SF6">
    <property type="entry name" value="CYTOPLASMIC PROTEIN"/>
    <property type="match status" value="1"/>
</dbReference>
<protein>
    <submittedName>
        <fullName evidence="1">Uncharacterized protein</fullName>
    </submittedName>
</protein>
<organism evidence="1 2">
    <name type="scientific">Burkholderia pseudomallei</name>
    <name type="common">Pseudomonas pseudomallei</name>
    <dbReference type="NCBI Taxonomy" id="28450"/>
    <lineage>
        <taxon>Bacteria</taxon>
        <taxon>Pseudomonadati</taxon>
        <taxon>Pseudomonadota</taxon>
        <taxon>Betaproteobacteria</taxon>
        <taxon>Burkholderiales</taxon>
        <taxon>Burkholderiaceae</taxon>
        <taxon>Burkholderia</taxon>
        <taxon>pseudomallei group</taxon>
    </lineage>
</organism>
<accession>A0A069BD17</accession>
<sequence>MSWHNKVVWSEGLFMRPQLFQQQERYLEHYAHKRAAPLSPFFFGFSHFSLDSEAPALGKIIVKSASGVFADGTPFDAPGSTPPPAPLTIRPEHLDQVIYLAVPIRVPNGEETAFDRAAESLARYAVFETDLRDTNSIGQGPKTVQLSNLRLRLLPEKELTDAWIGLALTRVKTIRADASIELDDMLIPPVVGYGASDTLASWLAKIHDLTRLRANALAERLTGSDGRAGTTAEVSDYLLLQTLNRYEPLLKHLQRVPTTSPAELYALLIGMAGELSTYVRTDTRRPLDTHPPYQHVAPHLCLKPVVDDTHRLLNAVLVRSAQRLALADLGHGMLNAVVDPVDMQGFTAVVLAVHAQMPPDLLQQQFAAQAKAGPSERLPDLVRSHLSGIALQALPVPPRQIPFNAGYVYYELARGGPLWDEVARHGGLALHIAGEFPSLKLELWGIRG</sequence>
<name>A0A069BD17_BURPE</name>